<comment type="caution">
    <text evidence="2">Lacks conserved residue(s) required for the propagation of feature annotation.</text>
</comment>
<dbReference type="Gene3D" id="2.40.50.140">
    <property type="entry name" value="Nucleic acid-binding proteins"/>
    <property type="match status" value="1"/>
</dbReference>
<name>A0A5B8QXS9_9GAMM</name>
<evidence type="ECO:0000256" key="2">
    <source>
        <dbReference type="HAMAP-Rule" id="MF_00984"/>
    </source>
</evidence>
<dbReference type="PANTHER" id="PTHR10302:SF27">
    <property type="entry name" value="SINGLE-STRANDED DNA-BINDING PROTEIN"/>
    <property type="match status" value="1"/>
</dbReference>
<evidence type="ECO:0000256" key="3">
    <source>
        <dbReference type="RuleBase" id="RU000524"/>
    </source>
</evidence>
<feature type="transmembrane region" description="Helical" evidence="4">
    <location>
        <begin position="152"/>
        <end position="169"/>
    </location>
</feature>
<dbReference type="AlphaFoldDB" id="A0A5B8QXS9"/>
<dbReference type="KEGG" id="sdeo:D0436_10310"/>
<reference evidence="5 6" key="1">
    <citation type="journal article" date="2019" name="Ecotoxicol. Environ. Saf.">
        <title>Microbial characterization of heavy metal resistant bacterial strains isolated from an electroplating wastewater treatment plant.</title>
        <authorList>
            <person name="Cai X."/>
            <person name="Zheng X."/>
            <person name="Zhang D."/>
            <person name="Iqbal W."/>
            <person name="Liu C."/>
            <person name="Yang B."/>
            <person name="Zhao X."/>
            <person name="Lu X."/>
            <person name="Mao Y."/>
        </authorList>
    </citation>
    <scope>NUCLEOTIDE SEQUENCE [LARGE SCALE GENOMIC DNA]</scope>
    <source>
        <strain evidence="5 6">Ni1-3</strain>
    </source>
</reference>
<dbReference type="InterPro" id="IPR000424">
    <property type="entry name" value="Primosome_PriB/ssb"/>
</dbReference>
<dbReference type="SUPFAM" id="SSF50249">
    <property type="entry name" value="Nucleic acid-binding proteins"/>
    <property type="match status" value="1"/>
</dbReference>
<dbReference type="PANTHER" id="PTHR10302">
    <property type="entry name" value="SINGLE-STRANDED DNA-BINDING PROTEIN"/>
    <property type="match status" value="1"/>
</dbReference>
<gene>
    <name evidence="5" type="primary">ssb</name>
    <name evidence="5" type="ORF">D0436_10310</name>
</gene>
<dbReference type="GO" id="GO:0003697">
    <property type="term" value="F:single-stranded DNA binding"/>
    <property type="evidence" value="ECO:0007669"/>
    <property type="project" value="UniProtKB-UniRule"/>
</dbReference>
<dbReference type="GO" id="GO:0009295">
    <property type="term" value="C:nucleoid"/>
    <property type="evidence" value="ECO:0007669"/>
    <property type="project" value="TreeGrafter"/>
</dbReference>
<organism evidence="5 6">
    <name type="scientific">Shewanella decolorationis</name>
    <dbReference type="NCBI Taxonomy" id="256839"/>
    <lineage>
        <taxon>Bacteria</taxon>
        <taxon>Pseudomonadati</taxon>
        <taxon>Pseudomonadota</taxon>
        <taxon>Gammaproteobacteria</taxon>
        <taxon>Alteromonadales</taxon>
        <taxon>Shewanellaceae</taxon>
        <taxon>Shewanella</taxon>
    </lineage>
</organism>
<keyword evidence="4" id="KW-0812">Transmembrane</keyword>
<dbReference type="InterPro" id="IPR011344">
    <property type="entry name" value="ssDNA-bd"/>
</dbReference>
<proteinExistence type="inferred from homology"/>
<dbReference type="HAMAP" id="MF_00984">
    <property type="entry name" value="SSB"/>
    <property type="match status" value="1"/>
</dbReference>
<protein>
    <recommendedName>
        <fullName evidence="2 3">Single-stranded DNA-binding protein</fullName>
        <shortName evidence="2">SSB</shortName>
    </recommendedName>
</protein>
<dbReference type="GO" id="GO:0006260">
    <property type="term" value="P:DNA replication"/>
    <property type="evidence" value="ECO:0007669"/>
    <property type="project" value="InterPro"/>
</dbReference>
<dbReference type="Pfam" id="PF00436">
    <property type="entry name" value="SSB"/>
    <property type="match status" value="1"/>
</dbReference>
<dbReference type="PROSITE" id="PS50935">
    <property type="entry name" value="SSB"/>
    <property type="match status" value="1"/>
</dbReference>
<keyword evidence="1 2" id="KW-0238">DNA-binding</keyword>
<dbReference type="NCBIfam" id="TIGR00621">
    <property type="entry name" value="ssb"/>
    <property type="match status" value="1"/>
</dbReference>
<dbReference type="CDD" id="cd04496">
    <property type="entry name" value="SSB_OBF"/>
    <property type="match status" value="1"/>
</dbReference>
<dbReference type="Proteomes" id="UP000321124">
    <property type="component" value="Chromosome"/>
</dbReference>
<evidence type="ECO:0000256" key="1">
    <source>
        <dbReference type="ARBA" id="ARBA00023125"/>
    </source>
</evidence>
<sequence length="195" mass="22008">MTTGINKVILIGHLGKAPEIKTLNDGVRLCNLSLATSERWTNKQTGQAQEHTEWHRLVLSDRLAEIAEKYLQKGSKIYIEGKLRTRKWQNQLGQEQYTTEVRVAQLQILSSRAQEATKTAEDYSKAVSPVQPVSPVQQVSPTITKLQPIRRMLTILTWMIGTIFLFEVVRHGTISLGNSIVNHSIMWKSKPHLGG</sequence>
<dbReference type="RefSeq" id="WP_126513100.1">
    <property type="nucleotide sequence ID" value="NZ_CP031775.2"/>
</dbReference>
<evidence type="ECO:0000313" key="6">
    <source>
        <dbReference type="Proteomes" id="UP000321124"/>
    </source>
</evidence>
<comment type="subunit">
    <text evidence="2">Homotetramer.</text>
</comment>
<keyword evidence="4" id="KW-0472">Membrane</keyword>
<evidence type="ECO:0000313" key="5">
    <source>
        <dbReference type="EMBL" id="QDZ90828.1"/>
    </source>
</evidence>
<evidence type="ECO:0000256" key="4">
    <source>
        <dbReference type="SAM" id="Phobius"/>
    </source>
</evidence>
<accession>A0A5B8QXS9</accession>
<dbReference type="InterPro" id="IPR012340">
    <property type="entry name" value="NA-bd_OB-fold"/>
</dbReference>
<dbReference type="EMBL" id="CP031775">
    <property type="protein sequence ID" value="QDZ90828.1"/>
    <property type="molecule type" value="Genomic_DNA"/>
</dbReference>
<keyword evidence="4" id="KW-1133">Transmembrane helix</keyword>